<reference evidence="1 2" key="1">
    <citation type="submission" date="2024-09" db="EMBL/GenBank/DDBJ databases">
        <title>Genome sequencing and assembly of Phytophthora oleae, isolate VK10A, causative agent of rot of olive drupes.</title>
        <authorList>
            <person name="Conti Taguali S."/>
            <person name="Riolo M."/>
            <person name="La Spada F."/>
            <person name="Cacciola S.O."/>
            <person name="Dionisio G."/>
        </authorList>
    </citation>
    <scope>NUCLEOTIDE SEQUENCE [LARGE SCALE GENOMIC DNA]</scope>
    <source>
        <strain evidence="1 2">VK10A</strain>
    </source>
</reference>
<gene>
    <name evidence="1" type="ORF">V7S43_013348</name>
</gene>
<sequence length="81" mass="9338">MSVAGLLRSEKSSFPPSLSSLAFGWGEAVRRRSQERVFSTGSFVMSKLRAKTDNERAQQQLLLRHNREEIRRLEDCKRQVS</sequence>
<comment type="caution">
    <text evidence="1">The sequence shown here is derived from an EMBL/GenBank/DDBJ whole genome shotgun (WGS) entry which is preliminary data.</text>
</comment>
<keyword evidence="2" id="KW-1185">Reference proteome</keyword>
<name>A0ABD3F4C5_9STRA</name>
<organism evidence="1 2">
    <name type="scientific">Phytophthora oleae</name>
    <dbReference type="NCBI Taxonomy" id="2107226"/>
    <lineage>
        <taxon>Eukaryota</taxon>
        <taxon>Sar</taxon>
        <taxon>Stramenopiles</taxon>
        <taxon>Oomycota</taxon>
        <taxon>Peronosporomycetes</taxon>
        <taxon>Peronosporales</taxon>
        <taxon>Peronosporaceae</taxon>
        <taxon>Phytophthora</taxon>
    </lineage>
</organism>
<dbReference type="EMBL" id="JBIMZQ010000035">
    <property type="protein sequence ID" value="KAL3661588.1"/>
    <property type="molecule type" value="Genomic_DNA"/>
</dbReference>
<dbReference type="AlphaFoldDB" id="A0ABD3F4C5"/>
<proteinExistence type="predicted"/>
<accession>A0ABD3F4C5</accession>
<evidence type="ECO:0000313" key="2">
    <source>
        <dbReference type="Proteomes" id="UP001632037"/>
    </source>
</evidence>
<protein>
    <submittedName>
        <fullName evidence="1">Uncharacterized protein</fullName>
    </submittedName>
</protein>
<dbReference type="Proteomes" id="UP001632037">
    <property type="component" value="Unassembled WGS sequence"/>
</dbReference>
<evidence type="ECO:0000313" key="1">
    <source>
        <dbReference type="EMBL" id="KAL3661588.1"/>
    </source>
</evidence>